<sequence length="470" mass="52284">MAPNPHPQTLFHLVPSNDLACTALHHPANKRFVSRSSKGHDGLEVGYHVPCTPRGHVITRLGRNADLILPKSSPGEPMSSVHVAFEINPATELVVLSVRSKRVSSVTFAVLPDETEEPNDPGEQSLAQEEVVPNATAETITGDGVMLYKQNYTLSIASYHFKLLWLVGDSEASKTLAVQGYQASLQQLQDVPSRDRPTEGDSSEALSWHITRLHTAKDGLFKDIPHIRTEIGQGGFGKVYIAVDQTSGHKFAIKVIKLKEYGNVDAARALVHREVKVMRDLRHGHIIEYLGHQHFHTPHPEIFMPLREGSLTSLINDKEIPDSLEFRNSVLKQALSALDYLASKDLIHRDVKPDNILYYTLPDKSGYHFQLADFGLAHYLSQAKTRCGTGYYQAPELLPEVSQIFAQQSPKMDVWSLYATIYHVKCHLGKKKVFPPATHDYGVVLDVLRTSKLGLALEPMHLRGLGIDDS</sequence>
<organism evidence="1 2">
    <name type="scientific">Lasiodiplodia mahajangana</name>
    <dbReference type="NCBI Taxonomy" id="1108764"/>
    <lineage>
        <taxon>Eukaryota</taxon>
        <taxon>Fungi</taxon>
        <taxon>Dikarya</taxon>
        <taxon>Ascomycota</taxon>
        <taxon>Pezizomycotina</taxon>
        <taxon>Dothideomycetes</taxon>
        <taxon>Dothideomycetes incertae sedis</taxon>
        <taxon>Botryosphaeriales</taxon>
        <taxon>Botryosphaeriaceae</taxon>
        <taxon>Lasiodiplodia</taxon>
    </lineage>
</organism>
<dbReference type="Proteomes" id="UP001153332">
    <property type="component" value="Unassembled WGS sequence"/>
</dbReference>
<gene>
    <name evidence="1" type="ORF">O1611_g9702</name>
</gene>
<dbReference type="EMBL" id="JAPUUL010003432">
    <property type="protein sequence ID" value="KAJ8122992.1"/>
    <property type="molecule type" value="Genomic_DNA"/>
</dbReference>
<protein>
    <submittedName>
        <fullName evidence="1">Uncharacterized protein</fullName>
    </submittedName>
</protein>
<name>A0ACC2J664_9PEZI</name>
<keyword evidence="2" id="KW-1185">Reference proteome</keyword>
<proteinExistence type="predicted"/>
<reference evidence="1" key="1">
    <citation type="submission" date="2022-12" db="EMBL/GenBank/DDBJ databases">
        <title>Genome Sequence of Lasiodiplodia mahajangana.</title>
        <authorList>
            <person name="Buettner E."/>
        </authorList>
    </citation>
    <scope>NUCLEOTIDE SEQUENCE</scope>
    <source>
        <strain evidence="1">VT137</strain>
    </source>
</reference>
<accession>A0ACC2J664</accession>
<comment type="caution">
    <text evidence="1">The sequence shown here is derived from an EMBL/GenBank/DDBJ whole genome shotgun (WGS) entry which is preliminary data.</text>
</comment>
<evidence type="ECO:0000313" key="2">
    <source>
        <dbReference type="Proteomes" id="UP001153332"/>
    </source>
</evidence>
<evidence type="ECO:0000313" key="1">
    <source>
        <dbReference type="EMBL" id="KAJ8122992.1"/>
    </source>
</evidence>